<name>A0A1J4U8S9_9BACT</name>
<dbReference type="CDD" id="cd12797">
    <property type="entry name" value="M23_peptidase"/>
    <property type="match status" value="1"/>
</dbReference>
<comment type="caution">
    <text evidence="10">The sequence shown here is derived from an EMBL/GenBank/DDBJ whole genome shotgun (WGS) entry which is preliminary data.</text>
</comment>
<evidence type="ECO:0000256" key="2">
    <source>
        <dbReference type="ARBA" id="ARBA00004196"/>
    </source>
</evidence>
<dbReference type="Pfam" id="PF19425">
    <property type="entry name" value="Csd3_N2"/>
    <property type="match status" value="1"/>
</dbReference>
<dbReference type="InterPro" id="IPR011055">
    <property type="entry name" value="Dup_hybrid_motif"/>
</dbReference>
<dbReference type="InterPro" id="IPR045834">
    <property type="entry name" value="Csd3_N2"/>
</dbReference>
<evidence type="ECO:0000256" key="6">
    <source>
        <dbReference type="ARBA" id="ARBA00022833"/>
    </source>
</evidence>
<keyword evidence="3" id="KW-0645">Protease</keyword>
<dbReference type="EMBL" id="MNVC01000030">
    <property type="protein sequence ID" value="OIO18966.1"/>
    <property type="molecule type" value="Genomic_DNA"/>
</dbReference>
<comment type="cofactor">
    <cofactor evidence="1">
        <name>Zn(2+)</name>
        <dbReference type="ChEBI" id="CHEBI:29105"/>
    </cofactor>
</comment>
<dbReference type="GO" id="GO:0006508">
    <property type="term" value="P:proteolysis"/>
    <property type="evidence" value="ECO:0007669"/>
    <property type="project" value="UniProtKB-KW"/>
</dbReference>
<dbReference type="STRING" id="1805238.AUJ23_02695"/>
<dbReference type="PANTHER" id="PTHR21666:SF288">
    <property type="entry name" value="CELL DIVISION PROTEIN YTFB"/>
    <property type="match status" value="1"/>
</dbReference>
<gene>
    <name evidence="10" type="ORF">AUJ23_02695</name>
</gene>
<protein>
    <submittedName>
        <fullName evidence="10">Uncharacterized protein</fullName>
    </submittedName>
</protein>
<feature type="domain" description="M23ase beta-sheet core" evidence="8">
    <location>
        <begin position="265"/>
        <end position="362"/>
    </location>
</feature>
<feature type="domain" description="Csd3-like second N-terminal" evidence="9">
    <location>
        <begin position="137"/>
        <end position="251"/>
    </location>
</feature>
<reference evidence="10 11" key="1">
    <citation type="journal article" date="2016" name="Environ. Microbiol.">
        <title>Genomic resolution of a cold subsurface aquifer community provides metabolic insights for novel microbes adapted to high CO concentrations.</title>
        <authorList>
            <person name="Probst A.J."/>
            <person name="Castelle C.J."/>
            <person name="Singh A."/>
            <person name="Brown C.T."/>
            <person name="Anantharaman K."/>
            <person name="Sharon I."/>
            <person name="Hug L.A."/>
            <person name="Burstein D."/>
            <person name="Emerson J.B."/>
            <person name="Thomas B.C."/>
            <person name="Banfield J.F."/>
        </authorList>
    </citation>
    <scope>NUCLEOTIDE SEQUENCE [LARGE SCALE GENOMIC DNA]</scope>
    <source>
        <strain evidence="10">CG1_02_32_51</strain>
    </source>
</reference>
<evidence type="ECO:0000259" key="9">
    <source>
        <dbReference type="Pfam" id="PF19425"/>
    </source>
</evidence>
<dbReference type="AlphaFoldDB" id="A0A1J4U8S9"/>
<proteinExistence type="predicted"/>
<dbReference type="Gene3D" id="2.70.70.10">
    <property type="entry name" value="Glucose Permease (Domain IIA)"/>
    <property type="match status" value="1"/>
</dbReference>
<dbReference type="Proteomes" id="UP000181941">
    <property type="component" value="Unassembled WGS sequence"/>
</dbReference>
<evidence type="ECO:0000256" key="5">
    <source>
        <dbReference type="ARBA" id="ARBA00022801"/>
    </source>
</evidence>
<dbReference type="PANTHER" id="PTHR21666">
    <property type="entry name" value="PEPTIDASE-RELATED"/>
    <property type="match status" value="1"/>
</dbReference>
<dbReference type="Pfam" id="PF01551">
    <property type="entry name" value="Peptidase_M23"/>
    <property type="match status" value="1"/>
</dbReference>
<comment type="subcellular location">
    <subcellularLocation>
        <location evidence="2">Cell envelope</location>
    </subcellularLocation>
</comment>
<dbReference type="InterPro" id="IPR016047">
    <property type="entry name" value="M23ase_b-sheet_dom"/>
</dbReference>
<evidence type="ECO:0000256" key="1">
    <source>
        <dbReference type="ARBA" id="ARBA00001947"/>
    </source>
</evidence>
<keyword evidence="4" id="KW-0479">Metal-binding</keyword>
<accession>A0A1J4U8S9</accession>
<dbReference type="GO" id="GO:0046872">
    <property type="term" value="F:metal ion binding"/>
    <property type="evidence" value="ECO:0007669"/>
    <property type="project" value="UniProtKB-KW"/>
</dbReference>
<evidence type="ECO:0000256" key="7">
    <source>
        <dbReference type="ARBA" id="ARBA00023049"/>
    </source>
</evidence>
<sequence length="393" mass="43856">MIIAVGAIFFVRTKNTKNSIIQIEKQEVKGIKEEPKYSVETHIIGENDTFAKVMADFGIDYSEMLAIVDAASSTYDITNIKVGQPLRLAKDQGGRDAYLEYEIGKENYVHIDFLADGIFQVEKKPIEYTTEIVKQSAVINSSMYLDGLDANIPEGVIVEFADIFAWTIDFSVQVQKGDSFQILYEKRTRDSQDAVYGNILAGKFVNNGKEYTAYLFEDSDGKLAYYSAQGENLQKQFLKAPLEFKRITSGFTYARFDPINYQKQKHLAIDYAAPVGTPVMAVGDGTIDFVGWSTIGFGNFISIHHNDTYTTQYAHLSAFTKGLKIGSKVVQGEVIGYVGSTGHSTGAHLHYQIKQNGVLVNPLEIDLPAGDPVPDDKLEEFRIVIDKYSEMMK</sequence>
<dbReference type="GO" id="GO:0030313">
    <property type="term" value="C:cell envelope"/>
    <property type="evidence" value="ECO:0007669"/>
    <property type="project" value="UniProtKB-SubCell"/>
</dbReference>
<keyword evidence="5" id="KW-0378">Hydrolase</keyword>
<dbReference type="Gene3D" id="3.10.450.350">
    <property type="match status" value="2"/>
</dbReference>
<dbReference type="SUPFAM" id="SSF51261">
    <property type="entry name" value="Duplicated hybrid motif"/>
    <property type="match status" value="1"/>
</dbReference>
<evidence type="ECO:0000259" key="8">
    <source>
        <dbReference type="Pfam" id="PF01551"/>
    </source>
</evidence>
<evidence type="ECO:0000313" key="10">
    <source>
        <dbReference type="EMBL" id="OIO18966.1"/>
    </source>
</evidence>
<dbReference type="InterPro" id="IPR050570">
    <property type="entry name" value="Cell_wall_metabolism_enzyme"/>
</dbReference>
<keyword evidence="7" id="KW-0482">Metalloprotease</keyword>
<evidence type="ECO:0000256" key="3">
    <source>
        <dbReference type="ARBA" id="ARBA00022670"/>
    </source>
</evidence>
<organism evidence="10 11">
    <name type="scientific">Candidatus Magasanikbacteria bacterium CG1_02_32_51</name>
    <dbReference type="NCBI Taxonomy" id="1805238"/>
    <lineage>
        <taxon>Bacteria</taxon>
        <taxon>Candidatus Magasanikiibacteriota</taxon>
    </lineage>
</organism>
<evidence type="ECO:0000313" key="11">
    <source>
        <dbReference type="Proteomes" id="UP000181941"/>
    </source>
</evidence>
<keyword evidence="6" id="KW-0862">Zinc</keyword>
<evidence type="ECO:0000256" key="4">
    <source>
        <dbReference type="ARBA" id="ARBA00022723"/>
    </source>
</evidence>
<dbReference type="GO" id="GO:0004222">
    <property type="term" value="F:metalloendopeptidase activity"/>
    <property type="evidence" value="ECO:0007669"/>
    <property type="project" value="TreeGrafter"/>
</dbReference>